<keyword evidence="3" id="KW-1185">Reference proteome</keyword>
<dbReference type="PRINTS" id="PR00080">
    <property type="entry name" value="SDRFAMILY"/>
</dbReference>
<dbReference type="InterPro" id="IPR050259">
    <property type="entry name" value="SDR"/>
</dbReference>
<dbReference type="Pfam" id="PF13561">
    <property type="entry name" value="adh_short_C2"/>
    <property type="match status" value="1"/>
</dbReference>
<dbReference type="InterPro" id="IPR020904">
    <property type="entry name" value="Sc_DH/Rdtase_CS"/>
</dbReference>
<reference evidence="2 3" key="1">
    <citation type="journal article" date="2019" name="Int. J. Syst. Evol. Microbiol.">
        <title>The Global Catalogue of Microorganisms (GCM) 10K type strain sequencing project: providing services to taxonomists for standard genome sequencing and annotation.</title>
        <authorList>
            <consortium name="The Broad Institute Genomics Platform"/>
            <consortium name="The Broad Institute Genome Sequencing Center for Infectious Disease"/>
            <person name="Wu L."/>
            <person name="Ma J."/>
        </authorList>
    </citation>
    <scope>NUCLEOTIDE SEQUENCE [LARGE SCALE GENOMIC DNA]</scope>
    <source>
        <strain evidence="2 3">JCM 15933</strain>
    </source>
</reference>
<gene>
    <name evidence="2" type="primary">fabG_3</name>
    <name evidence="2" type="ORF">GCM10009827_095050</name>
</gene>
<dbReference type="RefSeq" id="WP_344511374.1">
    <property type="nucleotide sequence ID" value="NZ_BAAAQD010000028.1"/>
</dbReference>
<comment type="similarity">
    <text evidence="1">Belongs to the short-chain dehydrogenases/reductases (SDR) family.</text>
</comment>
<protein>
    <submittedName>
        <fullName evidence="2">3-oxoacyl-[acyl-carrier-protein] reductase</fullName>
    </submittedName>
</protein>
<proteinExistence type="inferred from homology"/>
<sequence>MRTVVTGAAGGIGSAVAARLQADGHDVVGIDRQEADLTDPGAVERVFAAIGTVGVLVTCAGLTEGAPVHRTDPADWHRIIDANLTSAFLCARQVLPGMTAAGEGVIVTIGSVLGHTVAPGLPAYAAAKAGLVAFTRQLAVDYAAHGIRAVTVSPGWIRTPATTARLGGPEDEARQREAHLGRLGTPEDVAAAVSFVVSPAAALLTATEIVLDGGASAVQAASLLRTAPRAALGLPPL</sequence>
<comment type="caution">
    <text evidence="2">The sequence shown here is derived from an EMBL/GenBank/DDBJ whole genome shotgun (WGS) entry which is preliminary data.</text>
</comment>
<evidence type="ECO:0000313" key="2">
    <source>
        <dbReference type="EMBL" id="GAA1559049.1"/>
    </source>
</evidence>
<evidence type="ECO:0000256" key="1">
    <source>
        <dbReference type="ARBA" id="ARBA00006484"/>
    </source>
</evidence>
<accession>A0ABN2CMG4</accession>
<name>A0ABN2CMG4_9ACTN</name>
<dbReference type="PROSITE" id="PS00061">
    <property type="entry name" value="ADH_SHORT"/>
    <property type="match status" value="1"/>
</dbReference>
<dbReference type="EMBL" id="BAAAQD010000028">
    <property type="protein sequence ID" value="GAA1559049.1"/>
    <property type="molecule type" value="Genomic_DNA"/>
</dbReference>
<dbReference type="InterPro" id="IPR036291">
    <property type="entry name" value="NAD(P)-bd_dom_sf"/>
</dbReference>
<dbReference type="SUPFAM" id="SSF51735">
    <property type="entry name" value="NAD(P)-binding Rossmann-fold domains"/>
    <property type="match status" value="1"/>
</dbReference>
<dbReference type="PRINTS" id="PR00081">
    <property type="entry name" value="GDHRDH"/>
</dbReference>
<organism evidence="2 3">
    <name type="scientific">Dactylosporangium maewongense</name>
    <dbReference type="NCBI Taxonomy" id="634393"/>
    <lineage>
        <taxon>Bacteria</taxon>
        <taxon>Bacillati</taxon>
        <taxon>Actinomycetota</taxon>
        <taxon>Actinomycetes</taxon>
        <taxon>Micromonosporales</taxon>
        <taxon>Micromonosporaceae</taxon>
        <taxon>Dactylosporangium</taxon>
    </lineage>
</organism>
<dbReference type="Proteomes" id="UP001501470">
    <property type="component" value="Unassembled WGS sequence"/>
</dbReference>
<dbReference type="PANTHER" id="PTHR42879:SF2">
    <property type="entry name" value="3-OXOACYL-[ACYL-CARRIER-PROTEIN] REDUCTASE FABG"/>
    <property type="match status" value="1"/>
</dbReference>
<dbReference type="Gene3D" id="3.40.50.720">
    <property type="entry name" value="NAD(P)-binding Rossmann-like Domain"/>
    <property type="match status" value="1"/>
</dbReference>
<dbReference type="InterPro" id="IPR002347">
    <property type="entry name" value="SDR_fam"/>
</dbReference>
<dbReference type="PANTHER" id="PTHR42879">
    <property type="entry name" value="3-OXOACYL-(ACYL-CARRIER-PROTEIN) REDUCTASE"/>
    <property type="match status" value="1"/>
</dbReference>
<evidence type="ECO:0000313" key="3">
    <source>
        <dbReference type="Proteomes" id="UP001501470"/>
    </source>
</evidence>